<dbReference type="InterPro" id="IPR029044">
    <property type="entry name" value="Nucleotide-diphossugar_trans"/>
</dbReference>
<name>A0AAE3M7X6_9BACT</name>
<dbReference type="Gene3D" id="3.90.550.10">
    <property type="entry name" value="Spore Coat Polysaccharide Biosynthesis Protein SpsA, Chain A"/>
    <property type="match status" value="1"/>
</dbReference>
<dbReference type="EMBL" id="JAPDPJ010000059">
    <property type="protein sequence ID" value="MCW3788631.1"/>
    <property type="molecule type" value="Genomic_DNA"/>
</dbReference>
<dbReference type="RefSeq" id="WP_301192189.1">
    <property type="nucleotide sequence ID" value="NZ_JAPDPJ010000059.1"/>
</dbReference>
<gene>
    <name evidence="3" type="ORF">OM075_19335</name>
</gene>
<feature type="domain" description="Glycosyltransferase 2-like" evidence="2">
    <location>
        <begin position="9"/>
        <end position="147"/>
    </location>
</feature>
<dbReference type="GO" id="GO:0016758">
    <property type="term" value="F:hexosyltransferase activity"/>
    <property type="evidence" value="ECO:0007669"/>
    <property type="project" value="UniProtKB-ARBA"/>
</dbReference>
<reference evidence="3" key="1">
    <citation type="submission" date="2022-10" db="EMBL/GenBank/DDBJ databases">
        <authorList>
            <person name="Yu W.X."/>
        </authorList>
    </citation>
    <scope>NUCLEOTIDE SEQUENCE</scope>
    <source>
        <strain evidence="3">AAT</strain>
    </source>
</reference>
<dbReference type="Proteomes" id="UP001209229">
    <property type="component" value="Unassembled WGS sequence"/>
</dbReference>
<keyword evidence="4" id="KW-1185">Reference proteome</keyword>
<dbReference type="PANTHER" id="PTHR22916:SF3">
    <property type="entry name" value="UDP-GLCNAC:BETAGAL BETA-1,3-N-ACETYLGLUCOSAMINYLTRANSFERASE-LIKE PROTEIN 1"/>
    <property type="match status" value="1"/>
</dbReference>
<dbReference type="CDD" id="cd06433">
    <property type="entry name" value="GT_2_WfgS_like"/>
    <property type="match status" value="1"/>
</dbReference>
<comment type="caution">
    <text evidence="3">The sequence shown here is derived from an EMBL/GenBank/DDBJ whole genome shotgun (WGS) entry which is preliminary data.</text>
</comment>
<protein>
    <submittedName>
        <fullName evidence="3">Glycosyltransferase</fullName>
    </submittedName>
</protein>
<evidence type="ECO:0000256" key="1">
    <source>
        <dbReference type="SAM" id="Phobius"/>
    </source>
</evidence>
<feature type="transmembrane region" description="Helical" evidence="1">
    <location>
        <begin position="223"/>
        <end position="244"/>
    </location>
</feature>
<proteinExistence type="predicted"/>
<keyword evidence="1" id="KW-0812">Transmembrane</keyword>
<evidence type="ECO:0000313" key="3">
    <source>
        <dbReference type="EMBL" id="MCW3788631.1"/>
    </source>
</evidence>
<keyword evidence="1" id="KW-0472">Membrane</keyword>
<dbReference type="PANTHER" id="PTHR22916">
    <property type="entry name" value="GLYCOSYLTRANSFERASE"/>
    <property type="match status" value="1"/>
</dbReference>
<dbReference type="SUPFAM" id="SSF53448">
    <property type="entry name" value="Nucleotide-diphospho-sugar transferases"/>
    <property type="match status" value="1"/>
</dbReference>
<sequence length="250" mass="28638">MNHNTPKISIVTVVYNGAQTIEATINSIINQTYKNIEYIIVDGDSNDGTQDIIKSYESEISKWISEPDKGIYDAMNKGIDLSTGDYIWFMNSGDEIADLTVLEEIISANPGSDIYYGDTVMIDSDGTEIGNRRLAPPEHLTWKSFKKGMLVSHQSFIAKINIIESYNLSYRFSADFEWCLLAIKRAKHITNTHRTLSKFLDGGITKQNIIPGLKERFRIMSKYYGLIPTCYNHIFIGIKFFYFYTKNKRF</sequence>
<accession>A0AAE3M7X6</accession>
<dbReference type="AlphaFoldDB" id="A0AAE3M7X6"/>
<organism evidence="3 4">
    <name type="scientific">Plebeiibacterium sediminum</name>
    <dbReference type="NCBI Taxonomy" id="2992112"/>
    <lineage>
        <taxon>Bacteria</taxon>
        <taxon>Pseudomonadati</taxon>
        <taxon>Bacteroidota</taxon>
        <taxon>Bacteroidia</taxon>
        <taxon>Marinilabiliales</taxon>
        <taxon>Marinilabiliaceae</taxon>
        <taxon>Plebeiibacterium</taxon>
    </lineage>
</organism>
<evidence type="ECO:0000313" key="4">
    <source>
        <dbReference type="Proteomes" id="UP001209229"/>
    </source>
</evidence>
<dbReference type="InterPro" id="IPR001173">
    <property type="entry name" value="Glyco_trans_2-like"/>
</dbReference>
<keyword evidence="1" id="KW-1133">Transmembrane helix</keyword>
<evidence type="ECO:0000259" key="2">
    <source>
        <dbReference type="Pfam" id="PF00535"/>
    </source>
</evidence>
<dbReference type="Pfam" id="PF00535">
    <property type="entry name" value="Glycos_transf_2"/>
    <property type="match status" value="1"/>
</dbReference>